<evidence type="ECO:0000313" key="2">
    <source>
        <dbReference type="EMBL" id="BDR56600.1"/>
    </source>
</evidence>
<reference evidence="2 3" key="1">
    <citation type="journal article" date="2023" name="Microbiol. Spectr.">
        <title>Symbiosis of Carpenter Bees with Uncharacterized Lactic Acid Bacteria Showing NAD Auxotrophy.</title>
        <authorList>
            <person name="Kawasaki S."/>
            <person name="Ozawa K."/>
            <person name="Mori T."/>
            <person name="Yamamoto A."/>
            <person name="Ito M."/>
            <person name="Ohkuma M."/>
            <person name="Sakamoto M."/>
            <person name="Matsutani M."/>
        </authorList>
    </citation>
    <scope>NUCLEOTIDE SEQUENCE [LARGE SCALE GENOMIC DNA]</scope>
    <source>
        <strain evidence="2 3">KimC2</strain>
    </source>
</reference>
<name>A0AAU9D2S8_9LACO</name>
<feature type="transmembrane region" description="Helical" evidence="1">
    <location>
        <begin position="12"/>
        <end position="33"/>
    </location>
</feature>
<evidence type="ECO:0000256" key="1">
    <source>
        <dbReference type="SAM" id="Phobius"/>
    </source>
</evidence>
<protein>
    <submittedName>
        <fullName evidence="2">Lantibiotic ABC transporter permease</fullName>
    </submittedName>
</protein>
<keyword evidence="1" id="KW-0812">Transmembrane</keyword>
<sequence length="232" mass="25741">MKIIHSEIIKFFSNIWCVLGLIGTIIIAPLILFLHGGYLSADEVISISLRNLFIGQAGLTVFTSIFIGQEYMHSQLRTSLITVPSRFKLFKTKFLILIMISWLAGLGTSIICLAVGAFKYQIHWTASLAHGALIILISWTLIVVITASLAVILRSQAASMAIMFSLILGFSQMIFGLTKLAKYLPDLAVMNLFLDHPQKLFLSGSTGLIVQFSWAFILTLLAFVMIEKRDVN</sequence>
<feature type="transmembrane region" description="Helical" evidence="1">
    <location>
        <begin position="160"/>
        <end position="181"/>
    </location>
</feature>
<feature type="transmembrane region" description="Helical" evidence="1">
    <location>
        <begin position="94"/>
        <end position="118"/>
    </location>
</feature>
<dbReference type="KEGG" id="xak:KIMC2_11620"/>
<dbReference type="EMBL" id="AP026801">
    <property type="protein sequence ID" value="BDR56600.1"/>
    <property type="molecule type" value="Genomic_DNA"/>
</dbReference>
<keyword evidence="1" id="KW-0472">Membrane</keyword>
<dbReference type="Proteomes" id="UP001321804">
    <property type="component" value="Chromosome"/>
</dbReference>
<organism evidence="2 3">
    <name type="scientific">Xylocopilactobacillus apis</name>
    <dbReference type="NCBI Taxonomy" id="2932183"/>
    <lineage>
        <taxon>Bacteria</taxon>
        <taxon>Bacillati</taxon>
        <taxon>Bacillota</taxon>
        <taxon>Bacilli</taxon>
        <taxon>Lactobacillales</taxon>
        <taxon>Lactobacillaceae</taxon>
        <taxon>Xylocopilactobacillus</taxon>
    </lineage>
</organism>
<accession>A0AAU9D2S8</accession>
<evidence type="ECO:0000313" key="3">
    <source>
        <dbReference type="Proteomes" id="UP001321804"/>
    </source>
</evidence>
<gene>
    <name evidence="2" type="ORF">KIMC2_11620</name>
</gene>
<dbReference type="AlphaFoldDB" id="A0AAU9D2S8"/>
<feature type="transmembrane region" description="Helical" evidence="1">
    <location>
        <begin position="201"/>
        <end position="226"/>
    </location>
</feature>
<proteinExistence type="predicted"/>
<feature type="transmembrane region" description="Helical" evidence="1">
    <location>
        <begin position="130"/>
        <end position="153"/>
    </location>
</feature>
<dbReference type="RefSeq" id="WP_317694891.1">
    <property type="nucleotide sequence ID" value="NZ_AP026801.1"/>
</dbReference>
<keyword evidence="1" id="KW-1133">Transmembrane helix</keyword>
<feature type="transmembrane region" description="Helical" evidence="1">
    <location>
        <begin position="53"/>
        <end position="73"/>
    </location>
</feature>
<keyword evidence="3" id="KW-1185">Reference proteome</keyword>